<dbReference type="InterPro" id="IPR036396">
    <property type="entry name" value="Cyt_P450_sf"/>
</dbReference>
<dbReference type="STRING" id="568069.A0A1J1IUD5"/>
<comment type="subcellular location">
    <subcellularLocation>
        <location evidence="3">Endoplasmic reticulum membrane</location>
        <topology evidence="3">Peripheral membrane protein</topology>
    </subcellularLocation>
    <subcellularLocation>
        <location evidence="2">Microsome membrane</location>
        <topology evidence="2">Peripheral membrane protein</topology>
    </subcellularLocation>
</comment>
<keyword evidence="15" id="KW-0812">Transmembrane</keyword>
<dbReference type="GO" id="GO:0016705">
    <property type="term" value="F:oxidoreductase activity, acting on paired donors, with incorporation or reduction of molecular oxygen"/>
    <property type="evidence" value="ECO:0007669"/>
    <property type="project" value="InterPro"/>
</dbReference>
<proteinExistence type="inferred from homology"/>
<dbReference type="Proteomes" id="UP000183832">
    <property type="component" value="Unassembled WGS sequence"/>
</dbReference>
<evidence type="ECO:0000256" key="12">
    <source>
        <dbReference type="ARBA" id="ARBA00023136"/>
    </source>
</evidence>
<dbReference type="InterPro" id="IPR050476">
    <property type="entry name" value="Insect_CytP450_Detox"/>
</dbReference>
<evidence type="ECO:0000256" key="10">
    <source>
        <dbReference type="ARBA" id="ARBA00023004"/>
    </source>
</evidence>
<keyword evidence="17" id="KW-1185">Reference proteome</keyword>
<keyword evidence="7" id="KW-0256">Endoplasmic reticulum</keyword>
<evidence type="ECO:0000256" key="14">
    <source>
        <dbReference type="RuleBase" id="RU000461"/>
    </source>
</evidence>
<accession>A0A1J1IUD5</accession>
<evidence type="ECO:0000256" key="4">
    <source>
        <dbReference type="ARBA" id="ARBA00010617"/>
    </source>
</evidence>
<evidence type="ECO:0000256" key="11">
    <source>
        <dbReference type="ARBA" id="ARBA00023033"/>
    </source>
</evidence>
<dbReference type="SUPFAM" id="SSF48264">
    <property type="entry name" value="Cytochrome P450"/>
    <property type="match status" value="1"/>
</dbReference>
<keyword evidence="10 13" id="KW-0408">Iron</keyword>
<keyword evidence="12 15" id="KW-0472">Membrane</keyword>
<dbReference type="PRINTS" id="PR00385">
    <property type="entry name" value="P450"/>
</dbReference>
<evidence type="ECO:0000256" key="5">
    <source>
        <dbReference type="ARBA" id="ARBA00022617"/>
    </source>
</evidence>
<dbReference type="PRINTS" id="PR00463">
    <property type="entry name" value="EP450I"/>
</dbReference>
<dbReference type="PANTHER" id="PTHR24292:SF103">
    <property type="entry name" value="CYTOCHROME P450 6BS1"/>
    <property type="match status" value="1"/>
</dbReference>
<keyword evidence="8" id="KW-0492">Microsome</keyword>
<evidence type="ECO:0000256" key="7">
    <source>
        <dbReference type="ARBA" id="ARBA00022824"/>
    </source>
</evidence>
<evidence type="ECO:0000256" key="3">
    <source>
        <dbReference type="ARBA" id="ARBA00004406"/>
    </source>
</evidence>
<evidence type="ECO:0000313" key="17">
    <source>
        <dbReference type="Proteomes" id="UP000183832"/>
    </source>
</evidence>
<dbReference type="GO" id="GO:0020037">
    <property type="term" value="F:heme binding"/>
    <property type="evidence" value="ECO:0007669"/>
    <property type="project" value="InterPro"/>
</dbReference>
<dbReference type="PROSITE" id="PS00086">
    <property type="entry name" value="CYTOCHROME_P450"/>
    <property type="match status" value="1"/>
</dbReference>
<evidence type="ECO:0000256" key="8">
    <source>
        <dbReference type="ARBA" id="ARBA00022848"/>
    </source>
</evidence>
<keyword evidence="5 13" id="KW-0349">Heme</keyword>
<feature type="binding site" description="axial binding residue" evidence="13">
    <location>
        <position position="453"/>
    </location>
    <ligand>
        <name>heme</name>
        <dbReference type="ChEBI" id="CHEBI:30413"/>
    </ligand>
    <ligandPart>
        <name>Fe</name>
        <dbReference type="ChEBI" id="CHEBI:18248"/>
    </ligandPart>
</feature>
<evidence type="ECO:0000256" key="1">
    <source>
        <dbReference type="ARBA" id="ARBA00001971"/>
    </source>
</evidence>
<name>A0A1J1IUD5_9DIPT</name>
<dbReference type="EMBL" id="CVRI01000059">
    <property type="protein sequence ID" value="CRL03720.1"/>
    <property type="molecule type" value="Genomic_DNA"/>
</dbReference>
<dbReference type="GO" id="GO:0005506">
    <property type="term" value="F:iron ion binding"/>
    <property type="evidence" value="ECO:0007669"/>
    <property type="project" value="InterPro"/>
</dbReference>
<sequence>MISLVDVLLFFCFISFLLYLYFKYKFNYWKSLGVPHIKPSIPLGNIQGGKRRVHSSQLFKKFYDELKKKGKFVGIYFFTKPVILLTDLDFVKTVLIRDFQYFHNRGIYFNVKDDPLSGHLVNIEGEYWKKLREKITPTFTSGKMRLMLPTILEVATRFEIQMTKTIEENSEPEIKDILARFTTDIIGSCAFGIECNSIEDKNSKFLEMGLKVFQQPRNAFFKQIISLVYPEFARKMGVKTIREDVAEFFMKIVKDVIEYREKNEVKRNDFMQLLLQLKNDGELADEGDSTSRLKLGRLTVEEVAAQAFVFFLAGFETSSTTMMFCLHELSLNQDIQEKARKNVQEVLARHGGKITYEALSEMTYLEQCINEALRKFPPAANIVRTVTKDYNVPDSTVVFKKDQTVLISVYAIHHDPEIYENPEEFIPERFSQEEASKRHPMAFLPFGEGPRICIGMRFGMTETKVGLATLLSKFKFHKSDKTEVPLAFSKTNLILSPEGGLFLRIEKI</sequence>
<organism evidence="16 17">
    <name type="scientific">Clunio marinus</name>
    <dbReference type="NCBI Taxonomy" id="568069"/>
    <lineage>
        <taxon>Eukaryota</taxon>
        <taxon>Metazoa</taxon>
        <taxon>Ecdysozoa</taxon>
        <taxon>Arthropoda</taxon>
        <taxon>Hexapoda</taxon>
        <taxon>Insecta</taxon>
        <taxon>Pterygota</taxon>
        <taxon>Neoptera</taxon>
        <taxon>Endopterygota</taxon>
        <taxon>Diptera</taxon>
        <taxon>Nematocera</taxon>
        <taxon>Chironomoidea</taxon>
        <taxon>Chironomidae</taxon>
        <taxon>Clunio</taxon>
    </lineage>
</organism>
<reference evidence="16 17" key="1">
    <citation type="submission" date="2015-04" db="EMBL/GenBank/DDBJ databases">
        <authorList>
            <person name="Syromyatnikov M.Y."/>
            <person name="Popov V.N."/>
        </authorList>
    </citation>
    <scope>NUCLEOTIDE SEQUENCE [LARGE SCALE GENOMIC DNA]</scope>
</reference>
<evidence type="ECO:0000256" key="13">
    <source>
        <dbReference type="PIRSR" id="PIRSR602401-1"/>
    </source>
</evidence>
<dbReference type="InterPro" id="IPR017972">
    <property type="entry name" value="Cyt_P450_CS"/>
</dbReference>
<dbReference type="Pfam" id="PF00067">
    <property type="entry name" value="p450"/>
    <property type="match status" value="1"/>
</dbReference>
<evidence type="ECO:0000256" key="9">
    <source>
        <dbReference type="ARBA" id="ARBA00023002"/>
    </source>
</evidence>
<evidence type="ECO:0000256" key="15">
    <source>
        <dbReference type="SAM" id="Phobius"/>
    </source>
</evidence>
<dbReference type="GO" id="GO:0005789">
    <property type="term" value="C:endoplasmic reticulum membrane"/>
    <property type="evidence" value="ECO:0007669"/>
    <property type="project" value="UniProtKB-SubCell"/>
</dbReference>
<dbReference type="FunFam" id="1.10.630.10:FF:000042">
    <property type="entry name" value="Cytochrome P450"/>
    <property type="match status" value="1"/>
</dbReference>
<protein>
    <submittedName>
        <fullName evidence="16">CLUMA_CG016319, isoform A</fullName>
    </submittedName>
</protein>
<dbReference type="InterPro" id="IPR001128">
    <property type="entry name" value="Cyt_P450"/>
</dbReference>
<dbReference type="AlphaFoldDB" id="A0A1J1IUD5"/>
<dbReference type="InterPro" id="IPR002401">
    <property type="entry name" value="Cyt_P450_E_grp-I"/>
</dbReference>
<dbReference type="Gene3D" id="1.10.630.10">
    <property type="entry name" value="Cytochrome P450"/>
    <property type="match status" value="1"/>
</dbReference>
<keyword evidence="9 14" id="KW-0560">Oxidoreductase</keyword>
<keyword evidence="11 14" id="KW-0503">Monooxygenase</keyword>
<keyword evidence="6 13" id="KW-0479">Metal-binding</keyword>
<dbReference type="OrthoDB" id="2789670at2759"/>
<dbReference type="GO" id="GO:0004497">
    <property type="term" value="F:monooxygenase activity"/>
    <property type="evidence" value="ECO:0007669"/>
    <property type="project" value="UniProtKB-KW"/>
</dbReference>
<dbReference type="PANTHER" id="PTHR24292">
    <property type="entry name" value="CYTOCHROME P450"/>
    <property type="match status" value="1"/>
</dbReference>
<keyword evidence="15" id="KW-1133">Transmembrane helix</keyword>
<dbReference type="CDD" id="cd11056">
    <property type="entry name" value="CYP6-like"/>
    <property type="match status" value="1"/>
</dbReference>
<evidence type="ECO:0000313" key="16">
    <source>
        <dbReference type="EMBL" id="CRL03720.1"/>
    </source>
</evidence>
<feature type="transmembrane region" description="Helical" evidence="15">
    <location>
        <begin position="6"/>
        <end position="22"/>
    </location>
</feature>
<gene>
    <name evidence="16" type="ORF">CLUMA_CG016319</name>
</gene>
<evidence type="ECO:0000256" key="6">
    <source>
        <dbReference type="ARBA" id="ARBA00022723"/>
    </source>
</evidence>
<evidence type="ECO:0000256" key="2">
    <source>
        <dbReference type="ARBA" id="ARBA00004174"/>
    </source>
</evidence>
<comment type="cofactor">
    <cofactor evidence="1 13">
        <name>heme</name>
        <dbReference type="ChEBI" id="CHEBI:30413"/>
    </cofactor>
</comment>
<comment type="similarity">
    <text evidence="4 14">Belongs to the cytochrome P450 family.</text>
</comment>